<accession>A0A4Q9HYA0</accession>
<evidence type="ECO:0000313" key="1">
    <source>
        <dbReference type="EMBL" id="TBO60216.1"/>
    </source>
</evidence>
<name>A0A4Q9HYA0_STRKA</name>
<protein>
    <submittedName>
        <fullName evidence="1">Uncharacterized protein</fullName>
    </submittedName>
</protein>
<dbReference type="AlphaFoldDB" id="A0A4Q9HYA0"/>
<sequence length="99" mass="11030">MTAQPDHQADRPGFTPPMGTLAELRAALGVWGFPGDLQQFEEELNALDLDDLTRVREITQAYRHRVMLRCDPQAMAALMRSTADVAFELGQKMAEGNAR</sequence>
<proteinExistence type="predicted"/>
<evidence type="ECO:0000313" key="2">
    <source>
        <dbReference type="Proteomes" id="UP000292452"/>
    </source>
</evidence>
<dbReference type="RefSeq" id="WP_131122671.1">
    <property type="nucleotide sequence ID" value="NZ_SIXH01000048.1"/>
</dbReference>
<keyword evidence="2" id="KW-1185">Reference proteome</keyword>
<dbReference type="Proteomes" id="UP000292452">
    <property type="component" value="Unassembled WGS sequence"/>
</dbReference>
<organism evidence="1 2">
    <name type="scientific">Streptomyces kasugaensis</name>
    <dbReference type="NCBI Taxonomy" id="1946"/>
    <lineage>
        <taxon>Bacteria</taxon>
        <taxon>Bacillati</taxon>
        <taxon>Actinomycetota</taxon>
        <taxon>Actinomycetes</taxon>
        <taxon>Kitasatosporales</taxon>
        <taxon>Streptomycetaceae</taxon>
        <taxon>Streptomyces</taxon>
    </lineage>
</organism>
<gene>
    <name evidence="1" type="ORF">EYS09_07910</name>
</gene>
<reference evidence="1 2" key="1">
    <citation type="submission" date="2019-02" db="EMBL/GenBank/DDBJ databases">
        <title>Draft Genome Sequence of Streptomyces sp. AM-2504, identified by 16S rRNA comparative analysis as a Streptomyces Kasugaensis strain.</title>
        <authorList>
            <person name="Napolioni V."/>
            <person name="Giuliodori A.M."/>
            <person name="Spurio R."/>
            <person name="Fabbretti A."/>
        </authorList>
    </citation>
    <scope>NUCLEOTIDE SEQUENCE [LARGE SCALE GENOMIC DNA]</scope>
    <source>
        <strain evidence="1 2">AM-2504</strain>
    </source>
</reference>
<comment type="caution">
    <text evidence="1">The sequence shown here is derived from an EMBL/GenBank/DDBJ whole genome shotgun (WGS) entry which is preliminary data.</text>
</comment>
<dbReference type="EMBL" id="SIXH01000048">
    <property type="protein sequence ID" value="TBO60216.1"/>
    <property type="molecule type" value="Genomic_DNA"/>
</dbReference>